<dbReference type="PANTHER" id="PTHR32097:SF17">
    <property type="entry name" value="CAMP-BINDING PROTEIN 1-RELATED"/>
    <property type="match status" value="1"/>
</dbReference>
<evidence type="ECO:0000313" key="4">
    <source>
        <dbReference type="EMBL" id="OAG69106.1"/>
    </source>
</evidence>
<keyword evidence="6" id="KW-1185">Reference proteome</keyword>
<dbReference type="InterPro" id="IPR003325">
    <property type="entry name" value="TerD"/>
</dbReference>
<dbReference type="RefSeq" id="WP_064507711.1">
    <property type="nucleotide sequence ID" value="NZ_JAYFSN010000010.1"/>
</dbReference>
<feature type="domain" description="TerD" evidence="2">
    <location>
        <begin position="1"/>
        <end position="179"/>
    </location>
</feature>
<dbReference type="AlphaFoldDB" id="A0A1A9MH00"/>
<protein>
    <submittedName>
        <fullName evidence="4">Tellurium resistance protein terZ</fullName>
    </submittedName>
    <submittedName>
        <fullName evidence="3">TerD family protein</fullName>
    </submittedName>
</protein>
<dbReference type="EMBL" id="JAYFSO010000010">
    <property type="protein sequence ID" value="MEA5124104.1"/>
    <property type="molecule type" value="Genomic_DNA"/>
</dbReference>
<dbReference type="GO" id="GO:0046690">
    <property type="term" value="P:response to tellurium ion"/>
    <property type="evidence" value="ECO:0007669"/>
    <property type="project" value="UniProtKB-KW"/>
</dbReference>
<dbReference type="STRING" id="1843580.A7D17_10325"/>
<dbReference type="PANTHER" id="PTHR32097">
    <property type="entry name" value="CAMP-BINDING PROTEIN 1-RELATED"/>
    <property type="match status" value="1"/>
</dbReference>
<name>A0A1A9MH00_9XANT</name>
<sequence>MSVSLSKGQRISLSKEAGTQLTKVVMGLGWDAKKTKGFFGFGQRDQSIDLDASCLMFNDANQLVDQIWFQQLNSRDGSIRHTGDNRTGDGDGDDEQIVVQLDKIPTGIKSLVFIVNSFTGQSFAEIENAFCRLVDANGNKEVARYNLSCQGNHTAQLMAKLYRHENDWKLHAIGESCSGRTFHDMLPVINGQL</sequence>
<gene>
    <name evidence="4" type="ORF">A7D17_10325</name>
    <name evidence="3" type="ORF">VB146_09560</name>
</gene>
<dbReference type="OrthoDB" id="570928at2"/>
<accession>A0A1A9MH00</accession>
<proteinExistence type="predicted"/>
<comment type="caution">
    <text evidence="4">The sequence shown here is derived from an EMBL/GenBank/DDBJ whole genome shotgun (WGS) entry which is preliminary data.</text>
</comment>
<dbReference type="Proteomes" id="UP000077659">
    <property type="component" value="Unassembled WGS sequence"/>
</dbReference>
<reference evidence="3 6" key="2">
    <citation type="submission" date="2023-12" db="EMBL/GenBank/DDBJ databases">
        <title>Genome sequencing of Xanthomonas floridensis.</title>
        <authorList>
            <person name="Greer S."/>
            <person name="Harrison J."/>
            <person name="Grant M."/>
            <person name="Vicente J."/>
            <person name="Studholme D."/>
        </authorList>
    </citation>
    <scope>NUCLEOTIDE SEQUENCE [LARGE SCALE GENOMIC DNA]</scope>
    <source>
        <strain evidence="3 6">WHRI 8848</strain>
    </source>
</reference>
<organism evidence="4 5">
    <name type="scientific">Xanthomonas floridensis</name>
    <dbReference type="NCBI Taxonomy" id="1843580"/>
    <lineage>
        <taxon>Bacteria</taxon>
        <taxon>Pseudomonadati</taxon>
        <taxon>Pseudomonadota</taxon>
        <taxon>Gammaproteobacteria</taxon>
        <taxon>Lysobacterales</taxon>
        <taxon>Lysobacteraceae</taxon>
        <taxon>Xanthomonas</taxon>
    </lineage>
</organism>
<dbReference type="EMBL" id="LXNG01000003">
    <property type="protein sequence ID" value="OAG69106.1"/>
    <property type="molecule type" value="Genomic_DNA"/>
</dbReference>
<dbReference type="Gene3D" id="2.60.60.30">
    <property type="entry name" value="sav2460 like domains"/>
    <property type="match status" value="1"/>
</dbReference>
<evidence type="ECO:0000313" key="3">
    <source>
        <dbReference type="EMBL" id="MEA5124104.1"/>
    </source>
</evidence>
<evidence type="ECO:0000313" key="6">
    <source>
        <dbReference type="Proteomes" id="UP001303614"/>
    </source>
</evidence>
<dbReference type="CDD" id="cd06974">
    <property type="entry name" value="TerD_like"/>
    <property type="match status" value="1"/>
</dbReference>
<evidence type="ECO:0000256" key="1">
    <source>
        <dbReference type="ARBA" id="ARBA00022686"/>
    </source>
</evidence>
<dbReference type="Proteomes" id="UP001303614">
    <property type="component" value="Unassembled WGS sequence"/>
</dbReference>
<reference evidence="4 5" key="1">
    <citation type="submission" date="2016-05" db="EMBL/GenBank/DDBJ databases">
        <title>Pathogenic, phenotypic and molecular characterisation of Xanthomonas nasturtii sp. nov. and Xanthomonas floridensis sp. nov., new species of Xanthomonas associated with watercress production in Florida.</title>
        <authorList>
            <person name="Vicente J.G."/>
            <person name="Rothwell S."/>
            <person name="Holub E.B."/>
            <person name="Studholme D.J."/>
        </authorList>
    </citation>
    <scope>NUCLEOTIDE SEQUENCE [LARGE SCALE GENOMIC DNA]</scope>
    <source>
        <strain evidence="4 5">WHRI 8848</strain>
    </source>
</reference>
<dbReference type="InterPro" id="IPR051324">
    <property type="entry name" value="Stress/Tellurium_Resist"/>
</dbReference>
<dbReference type="Pfam" id="PF02342">
    <property type="entry name" value="TerD"/>
    <property type="match status" value="1"/>
</dbReference>
<keyword evidence="1" id="KW-0778">Tellurium resistance</keyword>
<evidence type="ECO:0000313" key="5">
    <source>
        <dbReference type="Proteomes" id="UP000077659"/>
    </source>
</evidence>
<evidence type="ECO:0000259" key="2">
    <source>
        <dbReference type="Pfam" id="PF02342"/>
    </source>
</evidence>